<dbReference type="GO" id="GO:0005634">
    <property type="term" value="C:nucleus"/>
    <property type="evidence" value="ECO:0007669"/>
    <property type="project" value="UniProtKB-SubCell"/>
</dbReference>
<dbReference type="Gramene" id="OIT22348">
    <property type="protein sequence ID" value="OIT22348"/>
    <property type="gene ID" value="A4A49_37032"/>
</dbReference>
<keyword evidence="3" id="KW-0238">DNA-binding</keyword>
<dbReference type="AlphaFoldDB" id="A0A1J6K0Z8"/>
<accession>A0A1J6K0Z8</accession>
<dbReference type="SUPFAM" id="SSF55455">
    <property type="entry name" value="SRF-like"/>
    <property type="match status" value="1"/>
</dbReference>
<evidence type="ECO:0000256" key="5">
    <source>
        <dbReference type="ARBA" id="ARBA00023242"/>
    </source>
</evidence>
<proteinExistence type="predicted"/>
<dbReference type="GO" id="GO:0046983">
    <property type="term" value="F:protein dimerization activity"/>
    <property type="evidence" value="ECO:0007669"/>
    <property type="project" value="InterPro"/>
</dbReference>
<keyword evidence="5" id="KW-0539">Nucleus</keyword>
<sequence>MGRKKVEMKRIEEKSSRQVTLCKRRKGLIKKAKQLSILCDVDVAVVVFSDRGTLYESSTPSRFLHALLNIYIVSVCLYFTIQNSIIKLFIITSESREE</sequence>
<dbReference type="InterPro" id="IPR036879">
    <property type="entry name" value="TF_MADSbox_sf"/>
</dbReference>
<dbReference type="OMA" id="SWIVFEM"/>
<keyword evidence="6" id="KW-0472">Membrane</keyword>
<keyword evidence="6" id="KW-0812">Transmembrane</keyword>
<protein>
    <submittedName>
        <fullName evidence="8">Mads-box transcription factor 21</fullName>
    </submittedName>
</protein>
<dbReference type="PRINTS" id="PR00404">
    <property type="entry name" value="MADSDOMAIN"/>
</dbReference>
<evidence type="ECO:0000313" key="8">
    <source>
        <dbReference type="EMBL" id="OIT22348.1"/>
    </source>
</evidence>
<reference evidence="8" key="1">
    <citation type="submission" date="2016-11" db="EMBL/GenBank/DDBJ databases">
        <title>The genome of Nicotiana attenuata.</title>
        <authorList>
            <person name="Xu S."/>
            <person name="Brockmoeller T."/>
            <person name="Gaquerel E."/>
            <person name="Navarro A."/>
            <person name="Kuhl H."/>
            <person name="Gase K."/>
            <person name="Ling Z."/>
            <person name="Zhou W."/>
            <person name="Kreitzer C."/>
            <person name="Stanke M."/>
            <person name="Tang H."/>
            <person name="Lyons E."/>
            <person name="Pandey P."/>
            <person name="Pandey S.P."/>
            <person name="Timmermann B."/>
            <person name="Baldwin I.T."/>
        </authorList>
    </citation>
    <scope>NUCLEOTIDE SEQUENCE [LARGE SCALE GENOMIC DNA]</scope>
    <source>
        <strain evidence="8">UT</strain>
    </source>
</reference>
<keyword evidence="2" id="KW-0805">Transcription regulation</keyword>
<dbReference type="Gene3D" id="3.40.1810.10">
    <property type="entry name" value="Transcription factor, MADS-box"/>
    <property type="match status" value="1"/>
</dbReference>
<gene>
    <name evidence="8" type="primary">MADS21</name>
    <name evidence="8" type="ORF">A4A49_37032</name>
</gene>
<dbReference type="SMART" id="SM00432">
    <property type="entry name" value="MADS"/>
    <property type="match status" value="1"/>
</dbReference>
<keyword evidence="9" id="KW-1185">Reference proteome</keyword>
<dbReference type="Pfam" id="PF00319">
    <property type="entry name" value="SRF-TF"/>
    <property type="match status" value="1"/>
</dbReference>
<dbReference type="InterPro" id="IPR002100">
    <property type="entry name" value="TF_MADSbox"/>
</dbReference>
<dbReference type="EMBL" id="MJEQ01003732">
    <property type="protein sequence ID" value="OIT22348.1"/>
    <property type="molecule type" value="Genomic_DNA"/>
</dbReference>
<name>A0A1J6K0Z8_NICAT</name>
<dbReference type="PROSITE" id="PS50066">
    <property type="entry name" value="MADS_BOX_2"/>
    <property type="match status" value="1"/>
</dbReference>
<dbReference type="InterPro" id="IPR050142">
    <property type="entry name" value="MADS-box/MEF2_TF"/>
</dbReference>
<dbReference type="PANTHER" id="PTHR48019">
    <property type="entry name" value="SERUM RESPONSE FACTOR HOMOLOG"/>
    <property type="match status" value="1"/>
</dbReference>
<keyword evidence="4" id="KW-0804">Transcription</keyword>
<evidence type="ECO:0000256" key="6">
    <source>
        <dbReference type="SAM" id="Phobius"/>
    </source>
</evidence>
<comment type="subcellular location">
    <subcellularLocation>
        <location evidence="1">Nucleus</location>
    </subcellularLocation>
</comment>
<keyword evidence="6" id="KW-1133">Transmembrane helix</keyword>
<comment type="caution">
    <text evidence="8">The sequence shown here is derived from an EMBL/GenBank/DDBJ whole genome shotgun (WGS) entry which is preliminary data.</text>
</comment>
<dbReference type="GO" id="GO:0003677">
    <property type="term" value="F:DNA binding"/>
    <property type="evidence" value="ECO:0007669"/>
    <property type="project" value="UniProtKB-KW"/>
</dbReference>
<feature type="domain" description="MADS-box" evidence="7">
    <location>
        <begin position="1"/>
        <end position="61"/>
    </location>
</feature>
<dbReference type="SMR" id="A0A1J6K0Z8"/>
<evidence type="ECO:0000256" key="4">
    <source>
        <dbReference type="ARBA" id="ARBA00023163"/>
    </source>
</evidence>
<evidence type="ECO:0000256" key="1">
    <source>
        <dbReference type="ARBA" id="ARBA00004123"/>
    </source>
</evidence>
<organism evidence="8 9">
    <name type="scientific">Nicotiana attenuata</name>
    <name type="common">Coyote tobacco</name>
    <dbReference type="NCBI Taxonomy" id="49451"/>
    <lineage>
        <taxon>Eukaryota</taxon>
        <taxon>Viridiplantae</taxon>
        <taxon>Streptophyta</taxon>
        <taxon>Embryophyta</taxon>
        <taxon>Tracheophyta</taxon>
        <taxon>Spermatophyta</taxon>
        <taxon>Magnoliopsida</taxon>
        <taxon>eudicotyledons</taxon>
        <taxon>Gunneridae</taxon>
        <taxon>Pentapetalae</taxon>
        <taxon>asterids</taxon>
        <taxon>lamiids</taxon>
        <taxon>Solanales</taxon>
        <taxon>Solanaceae</taxon>
        <taxon>Nicotianoideae</taxon>
        <taxon>Nicotianeae</taxon>
        <taxon>Nicotiana</taxon>
    </lineage>
</organism>
<evidence type="ECO:0000256" key="2">
    <source>
        <dbReference type="ARBA" id="ARBA00023015"/>
    </source>
</evidence>
<dbReference type="Proteomes" id="UP000187609">
    <property type="component" value="Unassembled WGS sequence"/>
</dbReference>
<evidence type="ECO:0000259" key="7">
    <source>
        <dbReference type="PROSITE" id="PS50066"/>
    </source>
</evidence>
<evidence type="ECO:0000256" key="3">
    <source>
        <dbReference type="ARBA" id="ARBA00023125"/>
    </source>
</evidence>
<feature type="transmembrane region" description="Helical" evidence="6">
    <location>
        <begin position="63"/>
        <end position="81"/>
    </location>
</feature>
<evidence type="ECO:0000313" key="9">
    <source>
        <dbReference type="Proteomes" id="UP000187609"/>
    </source>
</evidence>
<dbReference type="STRING" id="49451.A0A1J6K0Z8"/>